<dbReference type="InterPro" id="IPR027417">
    <property type="entry name" value="P-loop_NTPase"/>
</dbReference>
<dbReference type="SUPFAM" id="SSF52540">
    <property type="entry name" value="P-loop containing nucleoside triphosphate hydrolases"/>
    <property type="match status" value="1"/>
</dbReference>
<feature type="region of interest" description="Disordered" evidence="1">
    <location>
        <begin position="1259"/>
        <end position="1327"/>
    </location>
</feature>
<gene>
    <name evidence="2" type="ORF">Poly24_25340</name>
</gene>
<keyword evidence="3" id="KW-1185">Reference proteome</keyword>
<proteinExistence type="predicted"/>
<dbReference type="EMBL" id="CP036348">
    <property type="protein sequence ID" value="QDV68821.1"/>
    <property type="molecule type" value="Genomic_DNA"/>
</dbReference>
<feature type="compositionally biased region" description="Polar residues" evidence="1">
    <location>
        <begin position="1290"/>
        <end position="1300"/>
    </location>
</feature>
<dbReference type="CDD" id="cd01127">
    <property type="entry name" value="TrwB_TraG_TraD_VirD4"/>
    <property type="match status" value="1"/>
</dbReference>
<feature type="compositionally biased region" description="Low complexity" evidence="1">
    <location>
        <begin position="1301"/>
        <end position="1317"/>
    </location>
</feature>
<accession>A0A518JTE8</accession>
<evidence type="ECO:0000313" key="2">
    <source>
        <dbReference type="EMBL" id="QDV68821.1"/>
    </source>
</evidence>
<dbReference type="Gene3D" id="3.40.50.300">
    <property type="entry name" value="P-loop containing nucleotide triphosphate hydrolases"/>
    <property type="match status" value="2"/>
</dbReference>
<protein>
    <submittedName>
        <fullName evidence="2">AAA-like domain protein</fullName>
    </submittedName>
</protein>
<reference evidence="2 3" key="1">
    <citation type="submission" date="2019-02" db="EMBL/GenBank/DDBJ databases">
        <title>Deep-cultivation of Planctomycetes and their phenomic and genomic characterization uncovers novel biology.</title>
        <authorList>
            <person name="Wiegand S."/>
            <person name="Jogler M."/>
            <person name="Boedeker C."/>
            <person name="Pinto D."/>
            <person name="Vollmers J."/>
            <person name="Rivas-Marin E."/>
            <person name="Kohn T."/>
            <person name="Peeters S.H."/>
            <person name="Heuer A."/>
            <person name="Rast P."/>
            <person name="Oberbeckmann S."/>
            <person name="Bunk B."/>
            <person name="Jeske O."/>
            <person name="Meyerdierks A."/>
            <person name="Storesund J.E."/>
            <person name="Kallscheuer N."/>
            <person name="Luecker S."/>
            <person name="Lage O.M."/>
            <person name="Pohl T."/>
            <person name="Merkel B.J."/>
            <person name="Hornburger P."/>
            <person name="Mueller R.-W."/>
            <person name="Bruemmer F."/>
            <person name="Labrenz M."/>
            <person name="Spormann A.M."/>
            <person name="Op den Camp H."/>
            <person name="Overmann J."/>
            <person name="Amann R."/>
            <person name="Jetten M.S.M."/>
            <person name="Mascher T."/>
            <person name="Medema M.H."/>
            <person name="Devos D.P."/>
            <person name="Kaster A.-K."/>
            <person name="Ovreas L."/>
            <person name="Rohde M."/>
            <person name="Galperin M.Y."/>
            <person name="Jogler C."/>
        </authorList>
    </citation>
    <scope>NUCLEOTIDE SEQUENCE [LARGE SCALE GENOMIC DNA]</scope>
    <source>
        <strain evidence="2 3">Poly24</strain>
    </source>
</reference>
<evidence type="ECO:0000256" key="1">
    <source>
        <dbReference type="SAM" id="MobiDB-lite"/>
    </source>
</evidence>
<feature type="compositionally biased region" description="Basic and acidic residues" evidence="1">
    <location>
        <begin position="1270"/>
        <end position="1289"/>
    </location>
</feature>
<dbReference type="PANTHER" id="PTHR30121:SF6">
    <property type="entry name" value="SLR6007 PROTEIN"/>
    <property type="match status" value="1"/>
</dbReference>
<dbReference type="PANTHER" id="PTHR30121">
    <property type="entry name" value="UNCHARACTERIZED PROTEIN YJGR-RELATED"/>
    <property type="match status" value="1"/>
</dbReference>
<organism evidence="2 3">
    <name type="scientific">Rosistilla carotiformis</name>
    <dbReference type="NCBI Taxonomy" id="2528017"/>
    <lineage>
        <taxon>Bacteria</taxon>
        <taxon>Pseudomonadati</taxon>
        <taxon>Planctomycetota</taxon>
        <taxon>Planctomycetia</taxon>
        <taxon>Pirellulales</taxon>
        <taxon>Pirellulaceae</taxon>
        <taxon>Rosistilla</taxon>
    </lineage>
</organism>
<dbReference type="Proteomes" id="UP000315082">
    <property type="component" value="Chromosome"/>
</dbReference>
<dbReference type="InterPro" id="IPR051162">
    <property type="entry name" value="T4SS_component"/>
</dbReference>
<name>A0A518JTE8_9BACT</name>
<evidence type="ECO:0000313" key="3">
    <source>
        <dbReference type="Proteomes" id="UP000315082"/>
    </source>
</evidence>
<sequence>MTTVAEPMPLTDELVSFLNRVFSELVGNATEGNVTFCRCLSPSVVESLAGHSEFAPAGWDVRAVVDEIDDQRGLIRSDQAVEIREDKGKAVLLLIDVLRAGAGMDGIYSASRELTEEMIFHQTKLLTRREIGRELYDKAEQAIKQVRYIGERKSLSKWQQIQFLASLCANPNDFGRSISLLGLWPIQGDADSIKDGDLQVSARIVDRLFLGSGNARTPAERVESLLLKDETPAQEVALQQVIREASRRPLAEVIGEVVSNATLWLGEIEPEFLSQQLRKVKIRTWRSKQGKIGKWSGLVDGTPPEFLLSNDKVSKLEVRFETEPEQLPKGSVEYRVSVVSGEDELAYRDVSHAVRKGAQYQSVKLTTEDFEGIAEDSQFEARVVVSVIGSADEEIEDESEEFLIRFGEATTETTSNTTKFERCMMEGAVNISDGEQFDADVVNSDCFVIDTAKDFVAFRATSSKKSFKVQRPSLIEVIERMQAEQTSLGRWSVQVRGDGQRVSVPQFHTFDAGEVSESDWERTIKASSNLQKDLADRGGFWGSVYGGNFKKADEYVNAWLAIFDQAPPQAALTDTVEVQSLSGKTIGLIVLPSHPLRVAWHVGYDQLMRHLRFDVGMAPTRVREAVANLQAAHFPSILPGLKEGENFVYADTLAFFATAMVSDQDPEPKSAVAMLMRSLGLNEHDPDVSSMGIQVSSSLAKEISRYIQFHNLGESSGGAVLLHALRPGDGCTVARALGTAMKSTVQGDDEVSPVRFNLEMFPAQKNSDITGSFLVDLVERHRTGASGIADGDRWMLESQSNKGGVTLPRLRWAKKNTKVPSSSAHMAIAFDSFDTSVHFVPLDTLPSSAPLHVYGLIANTQRSFTFQPTAEWLSWLPPDSDGEKHPAGRAMTDRLTKLNKAVMQSVCRFAGQGDDVWPVLRTQLSADQQEMLRVVHHLSDWVITVDRNAGIEFFDAPHDEPTIYETYVIDCVPERDDLGSLQMITSTTRTDEIRELLDEMLERMSLSASRRNCEFLVRHLKALSGRLAMRLTSLGSTSSELVALALVHSHCENATDDSLSWMNLGRGFFVPVDDIPDLAPKEKGAASMTAPDAAPKVRSDLIYVSLPSRGGLTFTFVEVKYRRNLRAARSPDLTLQIEEQTQVHRDAWVAWYFDGKAAEPLLAIRRSRLVRALRFYLEKAYRHYLDETQYDRFRQQLDRMMTDGANYKFTESAIPNRGYIFCPEFVNADPVTISESGSPTKIVLFGATTMPDLAVGVERTLSPTEPNPPKSKEPTRSKSVEVEKARDEATNSSESSAPQISGNSASKGAKASEGNSATLDKPMEDCDESKNAPALIRFGLENSSDEPVHWSVASSANPHLMIVGFPGMGKTEAVMNICQQLMANSITPIVFSYHPDIDERLSEKLAGVQLLDHEQLGFNPMHLDTVTRTSHVDSAGMLRDVFSAMFPDLGDIQLESLRSAIRESYVRHGWGGDTESPTIPEFRDFYNILKREPKPEKNLLARLDELDDYQIFSNSGEVRSLLESDTPLVLQIHATQNELVQRAVAMLALYNVYKEMFRRGVQDRITHAVIFDEAHRASKMKLLPKLAAECRKFGISLILASQSAKDFDTALYSNVASYLLLRMTDQDANILAKNITTSDQAKRAADRMKQLEKYNALFFREGFRNPTHVKLDPPS</sequence>
<dbReference type="KEGG" id="rcf:Poly24_25340"/>